<dbReference type="InterPro" id="IPR050922">
    <property type="entry name" value="LytR/CpsA/Psr_CW_biosynth"/>
</dbReference>
<dbReference type="PANTHER" id="PTHR33392:SF6">
    <property type="entry name" value="POLYISOPRENYL-TEICHOIC ACID--PEPTIDOGLYCAN TEICHOIC ACID TRANSFERASE TAGU"/>
    <property type="match status" value="1"/>
</dbReference>
<sequence>MNRTDMKKMKKRKKWPWVIAVIGLIIGGFALSVYFDLTSTLKGMYKPIDRELSEKREEGIALGKQDPFSVLVLGVDEREGDKGRSDTMIVLAVNPKLKTTKMISIPRDTYTEIVGHGTTDKLNHAYAFGGIQMSLDSVENLLDIPIDYVMEVNMEGFQTIVDTVGGVSVNNPFDFTQDSIHYAAGEITLDGKEALSYVRMRKGDPNGDFGRQERQKQVIEGVLHEGTSLKSLLKYRSVFNALGDNVKTNMTFDEMVDVQKNYRDAAGKVEQLHFENGEGKRMNGNIWYYIMDETELLGITTALKQHLELN</sequence>
<proteinExistence type="inferred from homology"/>
<evidence type="ECO:0000259" key="2">
    <source>
        <dbReference type="Pfam" id="PF03816"/>
    </source>
</evidence>
<reference evidence="3" key="1">
    <citation type="journal article" date="2021" name="PeerJ">
        <title>Extensive microbial diversity within the chicken gut microbiome revealed by metagenomics and culture.</title>
        <authorList>
            <person name="Gilroy R."/>
            <person name="Ravi A."/>
            <person name="Getino M."/>
            <person name="Pursley I."/>
            <person name="Horton D.L."/>
            <person name="Alikhan N.F."/>
            <person name="Baker D."/>
            <person name="Gharbi K."/>
            <person name="Hall N."/>
            <person name="Watson M."/>
            <person name="Adriaenssens E.M."/>
            <person name="Foster-Nyarko E."/>
            <person name="Jarju S."/>
            <person name="Secka A."/>
            <person name="Antonio M."/>
            <person name="Oren A."/>
            <person name="Chaudhuri R.R."/>
            <person name="La Ragione R."/>
            <person name="Hildebrand F."/>
            <person name="Pallen M.J."/>
        </authorList>
    </citation>
    <scope>NUCLEOTIDE SEQUENCE</scope>
    <source>
        <strain evidence="3">CHK171-7178</strain>
    </source>
</reference>
<dbReference type="EMBL" id="DYWT01000101">
    <property type="protein sequence ID" value="HJF31357.1"/>
    <property type="molecule type" value="Genomic_DNA"/>
</dbReference>
<comment type="caution">
    <text evidence="3">The sequence shown here is derived from an EMBL/GenBank/DDBJ whole genome shotgun (WGS) entry which is preliminary data.</text>
</comment>
<feature type="domain" description="Cell envelope-related transcriptional attenuator" evidence="2">
    <location>
        <begin position="84"/>
        <end position="225"/>
    </location>
</feature>
<dbReference type="AlphaFoldDB" id="A0A921FYR3"/>
<gene>
    <name evidence="3" type="ORF">K8V56_06200</name>
</gene>
<evidence type="ECO:0000256" key="1">
    <source>
        <dbReference type="ARBA" id="ARBA00006068"/>
    </source>
</evidence>
<organism evidence="3 4">
    <name type="scientific">Sporosarcina psychrophila</name>
    <name type="common">Bacillus psychrophilus</name>
    <dbReference type="NCBI Taxonomy" id="1476"/>
    <lineage>
        <taxon>Bacteria</taxon>
        <taxon>Bacillati</taxon>
        <taxon>Bacillota</taxon>
        <taxon>Bacilli</taxon>
        <taxon>Bacillales</taxon>
        <taxon>Caryophanaceae</taxon>
        <taxon>Sporosarcina</taxon>
    </lineage>
</organism>
<dbReference type="Pfam" id="PF03816">
    <property type="entry name" value="LytR_cpsA_psr"/>
    <property type="match status" value="1"/>
</dbReference>
<comment type="similarity">
    <text evidence="1">Belongs to the LytR/CpsA/Psr (LCP) family.</text>
</comment>
<dbReference type="Gene3D" id="3.40.630.190">
    <property type="entry name" value="LCP protein"/>
    <property type="match status" value="1"/>
</dbReference>
<dbReference type="InterPro" id="IPR004474">
    <property type="entry name" value="LytR_CpsA_psr"/>
</dbReference>
<dbReference type="NCBIfam" id="TIGR00350">
    <property type="entry name" value="lytR_cpsA_psr"/>
    <property type="match status" value="1"/>
</dbReference>
<reference evidence="3" key="2">
    <citation type="submission" date="2021-09" db="EMBL/GenBank/DDBJ databases">
        <authorList>
            <person name="Gilroy R."/>
        </authorList>
    </citation>
    <scope>NUCLEOTIDE SEQUENCE</scope>
    <source>
        <strain evidence="3">CHK171-7178</strain>
    </source>
</reference>
<protein>
    <submittedName>
        <fullName evidence="3">LCP family protein</fullName>
    </submittedName>
</protein>
<evidence type="ECO:0000313" key="3">
    <source>
        <dbReference type="EMBL" id="HJF31357.1"/>
    </source>
</evidence>
<evidence type="ECO:0000313" key="4">
    <source>
        <dbReference type="Proteomes" id="UP000698173"/>
    </source>
</evidence>
<accession>A0A921FYR3</accession>
<dbReference type="Proteomes" id="UP000698173">
    <property type="component" value="Unassembled WGS sequence"/>
</dbReference>
<dbReference type="PANTHER" id="PTHR33392">
    <property type="entry name" value="POLYISOPRENYL-TEICHOIC ACID--PEPTIDOGLYCAN TEICHOIC ACID TRANSFERASE TAGU"/>
    <property type="match status" value="1"/>
</dbReference>
<name>A0A921FYR3_SPOPS</name>